<dbReference type="InterPro" id="IPR003709">
    <property type="entry name" value="VanY-like_core_dom"/>
</dbReference>
<dbReference type="InterPro" id="IPR058193">
    <property type="entry name" value="VanY/YodJ_core_dom"/>
</dbReference>
<keyword evidence="3" id="KW-0645">Protease</keyword>
<keyword evidence="3" id="KW-0378">Hydrolase</keyword>
<feature type="chain" id="PRO_5021745155" evidence="1">
    <location>
        <begin position="26"/>
        <end position="303"/>
    </location>
</feature>
<gene>
    <name evidence="3" type="ORF">FB459_0852</name>
</gene>
<dbReference type="PANTHER" id="PTHR34385:SF1">
    <property type="entry name" value="PEPTIDOGLYCAN L-ALANYL-D-GLUTAMATE ENDOPEPTIDASE CWLK"/>
    <property type="match status" value="1"/>
</dbReference>
<evidence type="ECO:0000256" key="1">
    <source>
        <dbReference type="SAM" id="SignalP"/>
    </source>
</evidence>
<name>A0A542EDP2_9MICO</name>
<dbReference type="AlphaFoldDB" id="A0A542EDP2"/>
<proteinExistence type="predicted"/>
<feature type="signal peptide" evidence="1">
    <location>
        <begin position="1"/>
        <end position="25"/>
    </location>
</feature>
<dbReference type="InterPro" id="IPR052179">
    <property type="entry name" value="DD-CPase-like"/>
</dbReference>
<evidence type="ECO:0000313" key="3">
    <source>
        <dbReference type="EMBL" id="TQJ13435.1"/>
    </source>
</evidence>
<dbReference type="RefSeq" id="WP_246092310.1">
    <property type="nucleotide sequence ID" value="NZ_BAABCI010000015.1"/>
</dbReference>
<evidence type="ECO:0000313" key="4">
    <source>
        <dbReference type="Proteomes" id="UP000320806"/>
    </source>
</evidence>
<dbReference type="CDD" id="cd14852">
    <property type="entry name" value="LD-carboxypeptidase"/>
    <property type="match status" value="1"/>
</dbReference>
<feature type="domain" description="D-alanyl-D-alanine carboxypeptidase-like core" evidence="2">
    <location>
        <begin position="146"/>
        <end position="271"/>
    </location>
</feature>
<accession>A0A542EDP2</accession>
<dbReference type="GO" id="GO:0004180">
    <property type="term" value="F:carboxypeptidase activity"/>
    <property type="evidence" value="ECO:0007669"/>
    <property type="project" value="UniProtKB-KW"/>
</dbReference>
<evidence type="ECO:0000259" key="2">
    <source>
        <dbReference type="Pfam" id="PF02557"/>
    </source>
</evidence>
<organism evidence="3 4">
    <name type="scientific">Yimella lutea</name>
    <dbReference type="NCBI Taxonomy" id="587872"/>
    <lineage>
        <taxon>Bacteria</taxon>
        <taxon>Bacillati</taxon>
        <taxon>Actinomycetota</taxon>
        <taxon>Actinomycetes</taxon>
        <taxon>Micrococcales</taxon>
        <taxon>Dermacoccaceae</taxon>
        <taxon>Yimella</taxon>
    </lineage>
</organism>
<dbReference type="InterPro" id="IPR009045">
    <property type="entry name" value="Zn_M74/Hedgehog-like"/>
</dbReference>
<keyword evidence="1" id="KW-0732">Signal</keyword>
<dbReference type="Gene3D" id="3.30.1380.10">
    <property type="match status" value="1"/>
</dbReference>
<dbReference type="Pfam" id="PF02557">
    <property type="entry name" value="VanY"/>
    <property type="match status" value="1"/>
</dbReference>
<comment type="caution">
    <text evidence="3">The sequence shown here is derived from an EMBL/GenBank/DDBJ whole genome shotgun (WGS) entry which is preliminary data.</text>
</comment>
<reference evidence="3 4" key="1">
    <citation type="submission" date="2019-06" db="EMBL/GenBank/DDBJ databases">
        <title>Sequencing the genomes of 1000 actinobacteria strains.</title>
        <authorList>
            <person name="Klenk H.-P."/>
        </authorList>
    </citation>
    <scope>NUCLEOTIDE SEQUENCE [LARGE SCALE GENOMIC DNA]</scope>
    <source>
        <strain evidence="3 4">DSM 19828</strain>
    </source>
</reference>
<keyword evidence="3" id="KW-0121">Carboxypeptidase</keyword>
<sequence>MRLLSIAAGATAAASMLTVAGSAVAAPEAAPKLTRVVPVPVTADRVALGVEVKHAADDTAVKAYDRGRLVGTGEVAKGKAVVPIQHTLRAESAPRSIAVVVGDHRRTVTIALDTDDLKRSPWFVVNKRHGAARYVPKKLKEFEGGRLEVRALDAYRPMAKAADKDGSGFWVASSYRSAERQKQLYEGYVRRDGAEKADTYSARPGHSEHQTGLVIDIANGVCNLERCFAETAAGRWASKYAAEHGFVVRYTRGSDEVTGYRYEPWHLRYVGRWLATYLQDSDTDTLEEAFDLDDAADYPRPVA</sequence>
<keyword evidence="4" id="KW-1185">Reference proteome</keyword>
<dbReference type="PANTHER" id="PTHR34385">
    <property type="entry name" value="D-ALANYL-D-ALANINE CARBOXYPEPTIDASE"/>
    <property type="match status" value="1"/>
</dbReference>
<protein>
    <submittedName>
        <fullName evidence="3">D-alanyl-D-alanine carboxypeptidase-like protein</fullName>
    </submittedName>
</protein>
<dbReference type="Proteomes" id="UP000320806">
    <property type="component" value="Unassembled WGS sequence"/>
</dbReference>
<dbReference type="EMBL" id="VFMO01000001">
    <property type="protein sequence ID" value="TQJ13435.1"/>
    <property type="molecule type" value="Genomic_DNA"/>
</dbReference>
<dbReference type="GO" id="GO:0006508">
    <property type="term" value="P:proteolysis"/>
    <property type="evidence" value="ECO:0007669"/>
    <property type="project" value="InterPro"/>
</dbReference>
<dbReference type="SUPFAM" id="SSF55166">
    <property type="entry name" value="Hedgehog/DD-peptidase"/>
    <property type="match status" value="1"/>
</dbReference>